<dbReference type="InterPro" id="IPR040982">
    <property type="entry name" value="DNA_pol3_finger"/>
</dbReference>
<dbReference type="Pfam" id="PF17657">
    <property type="entry name" value="DNA_pol3_finger"/>
    <property type="match status" value="1"/>
</dbReference>
<dbReference type="Gene3D" id="1.10.150.870">
    <property type="match status" value="1"/>
</dbReference>
<accession>A0ABW0UC13</accession>
<dbReference type="PANTHER" id="PTHR32294">
    <property type="entry name" value="DNA POLYMERASE III SUBUNIT ALPHA"/>
    <property type="match status" value="1"/>
</dbReference>
<dbReference type="InterPro" id="IPR003141">
    <property type="entry name" value="Pol/His_phosphatase_N"/>
</dbReference>
<evidence type="ECO:0000256" key="5">
    <source>
        <dbReference type="ARBA" id="ARBA00022679"/>
    </source>
</evidence>
<dbReference type="InterPro" id="IPR011708">
    <property type="entry name" value="DNA_pol3_alpha_NTPase_dom"/>
</dbReference>
<dbReference type="EC" id="2.7.7.7" evidence="3"/>
<dbReference type="Proteomes" id="UP001596143">
    <property type="component" value="Unassembled WGS sequence"/>
</dbReference>
<dbReference type="NCBIfam" id="NF004226">
    <property type="entry name" value="PRK05673.1"/>
    <property type="match status" value="1"/>
</dbReference>
<evidence type="ECO:0000256" key="7">
    <source>
        <dbReference type="ARBA" id="ARBA00022705"/>
    </source>
</evidence>
<dbReference type="SMART" id="SM00481">
    <property type="entry name" value="POLIIIAc"/>
    <property type="match status" value="1"/>
</dbReference>
<comment type="subcellular location">
    <subcellularLocation>
        <location evidence="1">Cytoplasm</location>
    </subcellularLocation>
</comment>
<dbReference type="SUPFAM" id="SSF89550">
    <property type="entry name" value="PHP domain-like"/>
    <property type="match status" value="2"/>
</dbReference>
<evidence type="ECO:0000256" key="10">
    <source>
        <dbReference type="ARBA" id="ARBA00049244"/>
    </source>
</evidence>
<dbReference type="EMBL" id="JBHSPF010000059">
    <property type="protein sequence ID" value="MFC5629491.1"/>
    <property type="molecule type" value="Genomic_DNA"/>
</dbReference>
<dbReference type="InterPro" id="IPR004365">
    <property type="entry name" value="NA-bd_OB_tRNA"/>
</dbReference>
<name>A0ABW0UC13_9BACI</name>
<dbReference type="PANTHER" id="PTHR32294:SF0">
    <property type="entry name" value="DNA POLYMERASE III SUBUNIT ALPHA"/>
    <property type="match status" value="1"/>
</dbReference>
<dbReference type="InterPro" id="IPR041931">
    <property type="entry name" value="DNA_pol3_alpha_thumb_dom"/>
</dbReference>
<evidence type="ECO:0000256" key="1">
    <source>
        <dbReference type="ARBA" id="ARBA00004496"/>
    </source>
</evidence>
<comment type="similarity">
    <text evidence="2">Belongs to the DNA polymerase type-C family. DnaE subfamily.</text>
</comment>
<evidence type="ECO:0000256" key="9">
    <source>
        <dbReference type="ARBA" id="ARBA00025611"/>
    </source>
</evidence>
<dbReference type="Pfam" id="PF02811">
    <property type="entry name" value="PHP"/>
    <property type="match status" value="1"/>
</dbReference>
<comment type="catalytic activity">
    <reaction evidence="10">
        <text>DNA(n) + a 2'-deoxyribonucleoside 5'-triphosphate = DNA(n+1) + diphosphate</text>
        <dbReference type="Rhea" id="RHEA:22508"/>
        <dbReference type="Rhea" id="RHEA-COMP:17339"/>
        <dbReference type="Rhea" id="RHEA-COMP:17340"/>
        <dbReference type="ChEBI" id="CHEBI:33019"/>
        <dbReference type="ChEBI" id="CHEBI:61560"/>
        <dbReference type="ChEBI" id="CHEBI:173112"/>
        <dbReference type="EC" id="2.7.7.7"/>
    </reaction>
</comment>
<protein>
    <recommendedName>
        <fullName evidence="4">DNA polymerase III subunit alpha</fullName>
        <ecNumber evidence="3">2.7.7.7</ecNumber>
    </recommendedName>
</protein>
<keyword evidence="6 12" id="KW-0548">Nucleotidyltransferase</keyword>
<evidence type="ECO:0000313" key="13">
    <source>
        <dbReference type="Proteomes" id="UP001596143"/>
    </source>
</evidence>
<dbReference type="Gene3D" id="1.10.10.1600">
    <property type="entry name" value="Bacterial DNA polymerase III alpha subunit, thumb domain"/>
    <property type="match status" value="1"/>
</dbReference>
<evidence type="ECO:0000256" key="3">
    <source>
        <dbReference type="ARBA" id="ARBA00012417"/>
    </source>
</evidence>
<evidence type="ECO:0000256" key="4">
    <source>
        <dbReference type="ARBA" id="ARBA00019114"/>
    </source>
</evidence>
<keyword evidence="7" id="KW-0235">DNA replication</keyword>
<reference evidence="13" key="1">
    <citation type="journal article" date="2019" name="Int. J. Syst. Evol. Microbiol.">
        <title>The Global Catalogue of Microorganisms (GCM) 10K type strain sequencing project: providing services to taxonomists for standard genome sequencing and annotation.</title>
        <authorList>
            <consortium name="The Broad Institute Genomics Platform"/>
            <consortium name="The Broad Institute Genome Sequencing Center for Infectious Disease"/>
            <person name="Wu L."/>
            <person name="Ma J."/>
        </authorList>
    </citation>
    <scope>NUCLEOTIDE SEQUENCE [LARGE SCALE GENOMIC DNA]</scope>
    <source>
        <strain evidence="13">CGMCC 1.15790</strain>
    </source>
</reference>
<feature type="domain" description="Polymerase/histidinol phosphatase N-terminal" evidence="11">
    <location>
        <begin position="4"/>
        <end position="71"/>
    </location>
</feature>
<dbReference type="GO" id="GO:0003887">
    <property type="term" value="F:DNA-directed DNA polymerase activity"/>
    <property type="evidence" value="ECO:0007669"/>
    <property type="project" value="UniProtKB-EC"/>
</dbReference>
<sequence>MNFVHLHVHTEYSLLESTATMDALIKKAKDQEMKALAMTDTNVLYGVIPFYKKCVENGIKPLIGMELWIDGILSNDTTFPVLLIAKTENGYKSLLSLSTIKNTSESLSFDQFQQELQDVYVILPFLQSEVSHYLFQGDHSSSSQLLDDWTSISAPLYMEYCPLVPYQKEMEEWIALAEQACIPLVYGNNVQMIRKEDRDTFVALQAIQRNQTFREAKEEVKHPGYFTTQEDVLPFYQDRKEPFINTLSIAEACHVTIPLGETLLPQYPFLEGKKAEEVLREWCERGLKKRYEQINDTILKRLEDELEVICTMGFADYFLIVADIVRYARKQGILVGPGRGSAAGSLVAYVLEITEVDPLHFQLLFERFLNPERISMPDIDLDFPDDRREELMQYVKRTYGEEHVAQIITFGTFGARAALRDMGRIFEAPSPLVNKLVSFFSSQTTIKEVVQKNHDLQSFLSREPLAQRMVDLAMKIEGLPRHSSVHAAGIVISAQKLTTRVPLIKKGDTVLTLTQFSMESLEDIGLLKIDLLGLRNLSFMERIISSIHRRTNETITPRAIPLNDEKTFELLAKGETTGIFQLESDGMRRALQEISPNQFEDIVAVNALFRPGPSAFIPIYAKRKHGLEEVQYPHEDIASILADTYGVIVYQEQIMQIAAVMAGYSYGEADLLRRAVSKKNRKILEKERTHFVEGALKKGYAEETAHRIYDTIVRFSDYGFNRSHAVAYSMIAYQLAYLKAHFPKDFYASLLTTYQHHPEKLATYIREARKRGITILPPTVNESGPAFLAREEGILFSLLALSSVTMRHMKEIMKERKKGTFKGFIDFLIRMNKGVLERPFLESLIKSGAFDFSGQDRAVLLASIENALEFAEFERDLGGLMTSDETNFRFVEVTPLTESERYSYEKEVAHVYLSGDPLDSYRNVLAPFSPVSFDQPFPTSFFWVVGMVENIKKVRTKNGENMAFVAMTDGVEEIEAVFFPSAYRKWGNQLSNQSAVLVGGKQDRRTERKKILVDEMVLLRDLVEQSQFTLYLKLDHRLERHHLGNKIKQILKRYPGGVKVCLYDEVKKQLFQFHDEYRTSASSHCLKEIQKLLPKDYIAMKKREG</sequence>
<organism evidence="12 13">
    <name type="scientific">Aliibacillus thermotolerans</name>
    <dbReference type="NCBI Taxonomy" id="1834418"/>
    <lineage>
        <taxon>Bacteria</taxon>
        <taxon>Bacillati</taxon>
        <taxon>Bacillota</taxon>
        <taxon>Bacilli</taxon>
        <taxon>Bacillales</taxon>
        <taxon>Bacillaceae</taxon>
        <taxon>Aliibacillus</taxon>
    </lineage>
</organism>
<keyword evidence="13" id="KW-1185">Reference proteome</keyword>
<dbReference type="Pfam" id="PF07733">
    <property type="entry name" value="DNA_pol3_alpha"/>
    <property type="match status" value="1"/>
</dbReference>
<dbReference type="InterPro" id="IPR029460">
    <property type="entry name" value="DNAPol_HHH"/>
</dbReference>
<dbReference type="InterPro" id="IPR004013">
    <property type="entry name" value="PHP_dom"/>
</dbReference>
<comment type="caution">
    <text evidence="12">The sequence shown here is derived from an EMBL/GenBank/DDBJ whole genome shotgun (WGS) entry which is preliminary data.</text>
</comment>
<evidence type="ECO:0000259" key="11">
    <source>
        <dbReference type="SMART" id="SM00481"/>
    </source>
</evidence>
<evidence type="ECO:0000256" key="6">
    <source>
        <dbReference type="ARBA" id="ARBA00022695"/>
    </source>
</evidence>
<comment type="function">
    <text evidence="9">DNA polymerase III is a complex, multichain enzyme responsible for most of the replicative synthesis in bacteria. This DNA polymerase also exhibits 3' to 5' exonuclease activity. The alpha chain is the DNA polymerase.</text>
</comment>
<evidence type="ECO:0000256" key="2">
    <source>
        <dbReference type="ARBA" id="ARBA00009496"/>
    </source>
</evidence>
<dbReference type="CDD" id="cd04485">
    <property type="entry name" value="DnaE_OBF"/>
    <property type="match status" value="1"/>
</dbReference>
<keyword evidence="8" id="KW-0239">DNA-directed DNA polymerase</keyword>
<dbReference type="InterPro" id="IPR016195">
    <property type="entry name" value="Pol/histidinol_Pase-like"/>
</dbReference>
<gene>
    <name evidence="12" type="primary">dnaE</name>
    <name evidence="12" type="ORF">ACFPTR_11570</name>
</gene>
<evidence type="ECO:0000313" key="12">
    <source>
        <dbReference type="EMBL" id="MFC5629491.1"/>
    </source>
</evidence>
<dbReference type="Pfam" id="PF01336">
    <property type="entry name" value="tRNA_anti-codon"/>
    <property type="match status" value="1"/>
</dbReference>
<dbReference type="InterPro" id="IPR004805">
    <property type="entry name" value="DnaE2/DnaE/PolC"/>
</dbReference>
<evidence type="ECO:0000256" key="8">
    <source>
        <dbReference type="ARBA" id="ARBA00022932"/>
    </source>
</evidence>
<dbReference type="Pfam" id="PF14579">
    <property type="entry name" value="HHH_6"/>
    <property type="match status" value="1"/>
</dbReference>
<dbReference type="RefSeq" id="WP_270897214.1">
    <property type="nucleotide sequence ID" value="NZ_JBHSPF010000059.1"/>
</dbReference>
<dbReference type="NCBIfam" id="TIGR00594">
    <property type="entry name" value="polc"/>
    <property type="match status" value="1"/>
</dbReference>
<keyword evidence="5 12" id="KW-0808">Transferase</keyword>
<proteinExistence type="inferred from homology"/>
<dbReference type="Gene3D" id="3.20.20.140">
    <property type="entry name" value="Metal-dependent hydrolases"/>
    <property type="match status" value="1"/>
</dbReference>